<keyword evidence="3" id="KW-1185">Reference proteome</keyword>
<feature type="compositionally biased region" description="Basic and acidic residues" evidence="1">
    <location>
        <begin position="52"/>
        <end position="64"/>
    </location>
</feature>
<evidence type="ECO:0008006" key="4">
    <source>
        <dbReference type="Google" id="ProtNLM"/>
    </source>
</evidence>
<dbReference type="Proteomes" id="UP000242763">
    <property type="component" value="Unassembled WGS sequence"/>
</dbReference>
<accession>A0A1I3QRN0</accession>
<sequence>MGDIVNLRTARKRKAREQDAKVAEQNRILHGLSRAQKLAESKASERAVTQLEGHRLDDNGKDET</sequence>
<dbReference type="Pfam" id="PF13770">
    <property type="entry name" value="DUF4169"/>
    <property type="match status" value="1"/>
</dbReference>
<organism evidence="2 3">
    <name type="scientific">Aquamicrobium aerolatum DSM 21857</name>
    <dbReference type="NCBI Taxonomy" id="1121003"/>
    <lineage>
        <taxon>Bacteria</taxon>
        <taxon>Pseudomonadati</taxon>
        <taxon>Pseudomonadota</taxon>
        <taxon>Alphaproteobacteria</taxon>
        <taxon>Hyphomicrobiales</taxon>
        <taxon>Phyllobacteriaceae</taxon>
        <taxon>Aerobium</taxon>
    </lineage>
</organism>
<evidence type="ECO:0000313" key="3">
    <source>
        <dbReference type="Proteomes" id="UP000242763"/>
    </source>
</evidence>
<evidence type="ECO:0000313" key="2">
    <source>
        <dbReference type="EMBL" id="SFJ36545.1"/>
    </source>
</evidence>
<protein>
    <recommendedName>
        <fullName evidence="4">DUF4169 family protein</fullName>
    </recommendedName>
</protein>
<gene>
    <name evidence="2" type="ORF">SAMN03080618_02758</name>
</gene>
<dbReference type="OrthoDB" id="7173889at2"/>
<dbReference type="AlphaFoldDB" id="A0A1I3QRN0"/>
<reference evidence="3" key="1">
    <citation type="submission" date="2016-10" db="EMBL/GenBank/DDBJ databases">
        <authorList>
            <person name="Varghese N."/>
            <person name="Submissions S."/>
        </authorList>
    </citation>
    <scope>NUCLEOTIDE SEQUENCE [LARGE SCALE GENOMIC DNA]</scope>
    <source>
        <strain evidence="3">DSM 21857</strain>
    </source>
</reference>
<dbReference type="RefSeq" id="WP_091523421.1">
    <property type="nucleotide sequence ID" value="NZ_FORF01000016.1"/>
</dbReference>
<evidence type="ECO:0000256" key="1">
    <source>
        <dbReference type="SAM" id="MobiDB-lite"/>
    </source>
</evidence>
<feature type="region of interest" description="Disordered" evidence="1">
    <location>
        <begin position="1"/>
        <end position="64"/>
    </location>
</feature>
<dbReference type="STRING" id="1121003.SAMN03080618_02758"/>
<name>A0A1I3QRN0_9HYPH</name>
<dbReference type="InterPro" id="IPR025227">
    <property type="entry name" value="DUF4169"/>
</dbReference>
<proteinExistence type="predicted"/>
<dbReference type="EMBL" id="FORF01000016">
    <property type="protein sequence ID" value="SFJ36545.1"/>
    <property type="molecule type" value="Genomic_DNA"/>
</dbReference>